<dbReference type="Pfam" id="PF03881">
    <property type="entry name" value="Fructosamin_kin"/>
    <property type="match status" value="1"/>
</dbReference>
<dbReference type="Gene3D" id="3.30.200.20">
    <property type="entry name" value="Phosphorylase Kinase, domain 1"/>
    <property type="match status" value="1"/>
</dbReference>
<dbReference type="Gene3D" id="3.90.1200.10">
    <property type="match status" value="1"/>
</dbReference>
<evidence type="ECO:0000313" key="2">
    <source>
        <dbReference type="EMBL" id="PSL51128.1"/>
    </source>
</evidence>
<keyword evidence="3" id="KW-1185">Reference proteome</keyword>
<reference evidence="2 3" key="1">
    <citation type="submission" date="2018-03" db="EMBL/GenBank/DDBJ databases">
        <title>Genomic Encyclopedia of Type Strains, Phase III (KMG-III): the genomes of soil and plant-associated and newly described type strains.</title>
        <authorList>
            <person name="Whitman W."/>
        </authorList>
    </citation>
    <scope>NUCLEOTIDE SEQUENCE [LARGE SCALE GENOMIC DNA]</scope>
    <source>
        <strain evidence="2 3">CGMCC 1.07653</strain>
    </source>
</reference>
<dbReference type="Proteomes" id="UP000242310">
    <property type="component" value="Unassembled WGS sequence"/>
</dbReference>
<dbReference type="SUPFAM" id="SSF56112">
    <property type="entry name" value="Protein kinase-like (PK-like)"/>
    <property type="match status" value="1"/>
</dbReference>
<dbReference type="InterPro" id="IPR016477">
    <property type="entry name" value="Fructo-/Ketosamine-3-kinase"/>
</dbReference>
<comment type="similarity">
    <text evidence="1">Belongs to the fructosamine kinase family.</text>
</comment>
<dbReference type="PIRSF" id="PIRSF006221">
    <property type="entry name" value="Ketosamine-3-kinase"/>
    <property type="match status" value="1"/>
</dbReference>
<sequence>MSMNLEKALTAVGAPGEDAQKARPVGGGSICQSFYVPGRENAYFVKLLKNAPVHFFDKEASGLKFLAAAEALTVPEVYGVGEEYIVLEWVEEGRQNAAVEEELGRGIASLHAVTADDFGLAEDNFIGELPQENTFDNDWVDFYREQRLYKQFELARSIGRLGGDRAARAWQLLDQLDDFLPRKTAASKLHGDLWSGNWMAASNGRPYIIDPAVYYGHREVELAFMELFGGFSPRVFAAYQEQMPLEAAFEERKPLYQLYYLLVHLNIFGESYGADVDRILRRYTK</sequence>
<organism evidence="2 3">
    <name type="scientific">Salsuginibacillus halophilus</name>
    <dbReference type="NCBI Taxonomy" id="517424"/>
    <lineage>
        <taxon>Bacteria</taxon>
        <taxon>Bacillati</taxon>
        <taxon>Bacillota</taxon>
        <taxon>Bacilli</taxon>
        <taxon>Bacillales</taxon>
        <taxon>Bacillaceae</taxon>
        <taxon>Salsuginibacillus</taxon>
    </lineage>
</organism>
<dbReference type="GO" id="GO:0016301">
    <property type="term" value="F:kinase activity"/>
    <property type="evidence" value="ECO:0007669"/>
    <property type="project" value="UniProtKB-UniRule"/>
</dbReference>
<comment type="caution">
    <text evidence="2">The sequence shown here is derived from an EMBL/GenBank/DDBJ whole genome shotgun (WGS) entry which is preliminary data.</text>
</comment>
<keyword evidence="1 2" id="KW-0418">Kinase</keyword>
<protein>
    <submittedName>
        <fullName evidence="2">Fructosamine-3-kinase</fullName>
    </submittedName>
</protein>
<evidence type="ECO:0000256" key="1">
    <source>
        <dbReference type="PIRNR" id="PIRNR006221"/>
    </source>
</evidence>
<dbReference type="EMBL" id="PYAV01000001">
    <property type="protein sequence ID" value="PSL51128.1"/>
    <property type="molecule type" value="Genomic_DNA"/>
</dbReference>
<evidence type="ECO:0000313" key="3">
    <source>
        <dbReference type="Proteomes" id="UP000242310"/>
    </source>
</evidence>
<dbReference type="PANTHER" id="PTHR12149:SF8">
    <property type="entry name" value="PROTEIN-RIBULOSAMINE 3-KINASE"/>
    <property type="match status" value="1"/>
</dbReference>
<name>A0A2P8HY19_9BACI</name>
<proteinExistence type="inferred from homology"/>
<dbReference type="PANTHER" id="PTHR12149">
    <property type="entry name" value="FRUCTOSAMINE 3 KINASE-RELATED PROTEIN"/>
    <property type="match status" value="1"/>
</dbReference>
<keyword evidence="1" id="KW-0808">Transferase</keyword>
<dbReference type="AlphaFoldDB" id="A0A2P8HY19"/>
<accession>A0A2P8HY19</accession>
<dbReference type="InterPro" id="IPR011009">
    <property type="entry name" value="Kinase-like_dom_sf"/>
</dbReference>
<gene>
    <name evidence="2" type="ORF">B0H94_10138</name>
</gene>